<dbReference type="EMBL" id="CP036150">
    <property type="protein sequence ID" value="QEN07913.1"/>
    <property type="molecule type" value="Genomic_DNA"/>
</dbReference>
<sequence>MRNLIIHGHFYQPPRENPWTGIIEDQKESAPYPNWNSRINSECYEANAFSPLLNAKGNIESFFNNYRYISYNIGPTLLNWLQEESPHVYEKIIEGDKLSIEDLGFGNAIAQVYNHMILPLANEHDRRTQILWGLENFKSHYGRDSEGLWLSEAAINKETAEDLVKAGVKYTILSPWQAQRFRFEASGWEDATGDSQQLWQHPWRLNCPSGDLTIFFYHPHLSSEISFNHLLRDADYFYNRVTKELDNSGATILPIATDGEIYGHHELLGNMGLSAFLSKVQRSQDSRLVNFSWLNSNASPAGQVELKDGEDGRGSSWSCSHGVSRWYKDCGCSTGGQEEWNQAWRGPLREALRDLQASSDRIYKAAMPRLSSSSAQEIRDQYVHVLTKRIPKGDFFRRYCPSRSSESDQQQFFRLLEGQKFSMLMFTSCAWFFSDISGVEPLQNLMYAARLIDLYSPFYSNSPESAFLEKLSMAHSNIPEKGNGAVLYTMSKYLRKKEINQSALSFIIMNYYGIKEDTPGFLRGEIEPEKNEDLQSRKSGILTLTHPLTGEKNRIPYFLEGEERLFSSITLYPGDQNSIYTPEDISRRDKESLMKQLCLMELGNHLSISKKYSGIINQLDEWMKLRLPDGENLKHSIKALLHYAFREVTFLMESGNAEGWNCFLDLQEKNKIWKIPLPEDLNLWLNRIIDRKLLHKDQILNALKSDINSILNQLIILLEVQQISSRMTLSSSLSGRIFDLVIHNKEGQILLEKADGQIKKKLLNLLNLTEDIQLSPSEGF</sequence>
<feature type="domain" description="Glycoside hydrolase family 57 N-terminal" evidence="3">
    <location>
        <begin position="66"/>
        <end position="270"/>
    </location>
</feature>
<dbReference type="SUPFAM" id="SSF88713">
    <property type="entry name" value="Glycoside hydrolase/deacetylase"/>
    <property type="match status" value="1"/>
</dbReference>
<dbReference type="InterPro" id="IPR021923">
    <property type="entry name" value="DUF3536"/>
</dbReference>
<dbReference type="InterPro" id="IPR004300">
    <property type="entry name" value="Glyco_hydro_57_N"/>
</dbReference>
<dbReference type="RefSeq" id="WP_149485993.1">
    <property type="nucleotide sequence ID" value="NZ_CP036150.1"/>
</dbReference>
<dbReference type="PANTHER" id="PTHR36306:SF3">
    <property type="entry name" value="GLYCOSIDE HYDROLASE FAMILY 57"/>
    <property type="match status" value="1"/>
</dbReference>
<dbReference type="OrthoDB" id="9757977at2"/>
<evidence type="ECO:0000313" key="5">
    <source>
        <dbReference type="Proteomes" id="UP000324209"/>
    </source>
</evidence>
<protein>
    <submittedName>
        <fullName evidence="4">DUF3536 domain-containing protein</fullName>
    </submittedName>
</protein>
<gene>
    <name evidence="4" type="ORF">EXM22_07890</name>
</gene>
<evidence type="ECO:0000256" key="2">
    <source>
        <dbReference type="ARBA" id="ARBA00023277"/>
    </source>
</evidence>
<dbReference type="Pfam" id="PF03065">
    <property type="entry name" value="Glyco_hydro_57"/>
    <property type="match status" value="1"/>
</dbReference>
<dbReference type="Gene3D" id="3.20.110.20">
    <property type="match status" value="1"/>
</dbReference>
<dbReference type="PANTHER" id="PTHR36306">
    <property type="entry name" value="ALPHA-AMYLASE-RELATED-RELATED"/>
    <property type="match status" value="1"/>
</dbReference>
<dbReference type="InterPro" id="IPR011330">
    <property type="entry name" value="Glyco_hydro/deAcase_b/a-brl"/>
</dbReference>
<accession>A0A5C1QID8</accession>
<evidence type="ECO:0000256" key="1">
    <source>
        <dbReference type="ARBA" id="ARBA00006821"/>
    </source>
</evidence>
<comment type="similarity">
    <text evidence="1">Belongs to the glycosyl hydrolase 57 family.</text>
</comment>
<reference evidence="4 5" key="1">
    <citation type="submission" date="2019-02" db="EMBL/GenBank/DDBJ databases">
        <title>Complete Genome Sequence and Methylome Analysis of free living Spirochaetas.</title>
        <authorList>
            <person name="Fomenkov A."/>
            <person name="Dubinina G."/>
            <person name="Leshcheva N."/>
            <person name="Mikheeva N."/>
            <person name="Grabovich M."/>
            <person name="Vincze T."/>
            <person name="Roberts R.J."/>
        </authorList>
    </citation>
    <scope>NUCLEOTIDE SEQUENCE [LARGE SCALE GENOMIC DNA]</scope>
    <source>
        <strain evidence="4 5">K2</strain>
    </source>
</reference>
<dbReference type="GO" id="GO:0005975">
    <property type="term" value="P:carbohydrate metabolic process"/>
    <property type="evidence" value="ECO:0007669"/>
    <property type="project" value="InterPro"/>
</dbReference>
<dbReference type="AlphaFoldDB" id="A0A5C1QID8"/>
<proteinExistence type="inferred from homology"/>
<name>A0A5C1QID8_9SPIO</name>
<dbReference type="GO" id="GO:0003824">
    <property type="term" value="F:catalytic activity"/>
    <property type="evidence" value="ECO:0007669"/>
    <property type="project" value="InterPro"/>
</dbReference>
<dbReference type="InterPro" id="IPR052046">
    <property type="entry name" value="GH57_Enzymes"/>
</dbReference>
<dbReference type="Pfam" id="PF12055">
    <property type="entry name" value="DUF3536"/>
    <property type="match status" value="1"/>
</dbReference>
<dbReference type="CDD" id="cd10797">
    <property type="entry name" value="GH57N_APU_like_1"/>
    <property type="match status" value="1"/>
</dbReference>
<dbReference type="KEGG" id="ock:EXM22_07890"/>
<keyword evidence="2" id="KW-0119">Carbohydrate metabolism</keyword>
<evidence type="ECO:0000313" key="4">
    <source>
        <dbReference type="EMBL" id="QEN07913.1"/>
    </source>
</evidence>
<evidence type="ECO:0000259" key="3">
    <source>
        <dbReference type="Pfam" id="PF03065"/>
    </source>
</evidence>
<keyword evidence="5" id="KW-1185">Reference proteome</keyword>
<dbReference type="Proteomes" id="UP000324209">
    <property type="component" value="Chromosome"/>
</dbReference>
<organism evidence="4 5">
    <name type="scientific">Oceanispirochaeta crateris</name>
    <dbReference type="NCBI Taxonomy" id="2518645"/>
    <lineage>
        <taxon>Bacteria</taxon>
        <taxon>Pseudomonadati</taxon>
        <taxon>Spirochaetota</taxon>
        <taxon>Spirochaetia</taxon>
        <taxon>Spirochaetales</taxon>
        <taxon>Spirochaetaceae</taxon>
        <taxon>Oceanispirochaeta</taxon>
    </lineage>
</organism>